<dbReference type="HOGENOM" id="CLU_2499223_0_0_1"/>
<dbReference type="RefSeq" id="XP_001595024.1">
    <property type="nucleotide sequence ID" value="XM_001594974.1"/>
</dbReference>
<sequence length="86" mass="9878">MMEHGINLVLMSITSLQCPMSNSRMSETDPQFPGEFRNPGKVINGLSKDREFTLGYNSVVPRRYHALNTHWDSNQVTVFFPDYRGL</sequence>
<name>A7ECS3_SCLS1</name>
<protein>
    <submittedName>
        <fullName evidence="1">Uncharacterized protein</fullName>
    </submittedName>
</protein>
<dbReference type="AlphaFoldDB" id="A7ECS3"/>
<evidence type="ECO:0000313" key="2">
    <source>
        <dbReference type="Proteomes" id="UP000001312"/>
    </source>
</evidence>
<evidence type="ECO:0000313" key="1">
    <source>
        <dbReference type="EMBL" id="EDO00639.1"/>
    </source>
</evidence>
<keyword evidence="2" id="KW-1185">Reference proteome</keyword>
<organism evidence="1 2">
    <name type="scientific">Sclerotinia sclerotiorum (strain ATCC 18683 / 1980 / Ss-1)</name>
    <name type="common">White mold</name>
    <name type="synonym">Whetzelinia sclerotiorum</name>
    <dbReference type="NCBI Taxonomy" id="665079"/>
    <lineage>
        <taxon>Eukaryota</taxon>
        <taxon>Fungi</taxon>
        <taxon>Dikarya</taxon>
        <taxon>Ascomycota</taxon>
        <taxon>Pezizomycotina</taxon>
        <taxon>Leotiomycetes</taxon>
        <taxon>Helotiales</taxon>
        <taxon>Sclerotiniaceae</taxon>
        <taxon>Sclerotinia</taxon>
    </lineage>
</organism>
<accession>A7ECS3</accession>
<reference evidence="2" key="1">
    <citation type="journal article" date="2011" name="PLoS Genet.">
        <title>Genomic analysis of the necrotrophic fungal pathogens Sclerotinia sclerotiorum and Botrytis cinerea.</title>
        <authorList>
            <person name="Amselem J."/>
            <person name="Cuomo C.A."/>
            <person name="van Kan J.A."/>
            <person name="Viaud M."/>
            <person name="Benito E.P."/>
            <person name="Couloux A."/>
            <person name="Coutinho P.M."/>
            <person name="de Vries R.P."/>
            <person name="Dyer P.S."/>
            <person name="Fillinger S."/>
            <person name="Fournier E."/>
            <person name="Gout L."/>
            <person name="Hahn M."/>
            <person name="Kohn L."/>
            <person name="Lapalu N."/>
            <person name="Plummer K.M."/>
            <person name="Pradier J.M."/>
            <person name="Quevillon E."/>
            <person name="Sharon A."/>
            <person name="Simon A."/>
            <person name="ten Have A."/>
            <person name="Tudzynski B."/>
            <person name="Tudzynski P."/>
            <person name="Wincker P."/>
            <person name="Andrew M."/>
            <person name="Anthouard V."/>
            <person name="Beever R.E."/>
            <person name="Beffa R."/>
            <person name="Benoit I."/>
            <person name="Bouzid O."/>
            <person name="Brault B."/>
            <person name="Chen Z."/>
            <person name="Choquer M."/>
            <person name="Collemare J."/>
            <person name="Cotton P."/>
            <person name="Danchin E.G."/>
            <person name="Da Silva C."/>
            <person name="Gautier A."/>
            <person name="Giraud C."/>
            <person name="Giraud T."/>
            <person name="Gonzalez C."/>
            <person name="Grossetete S."/>
            <person name="Guldener U."/>
            <person name="Henrissat B."/>
            <person name="Howlett B.J."/>
            <person name="Kodira C."/>
            <person name="Kretschmer M."/>
            <person name="Lappartient A."/>
            <person name="Leroch M."/>
            <person name="Levis C."/>
            <person name="Mauceli E."/>
            <person name="Neuveglise C."/>
            <person name="Oeser B."/>
            <person name="Pearson M."/>
            <person name="Poulain J."/>
            <person name="Poussereau N."/>
            <person name="Quesneville H."/>
            <person name="Rascle C."/>
            <person name="Schumacher J."/>
            <person name="Segurens B."/>
            <person name="Sexton A."/>
            <person name="Silva E."/>
            <person name="Sirven C."/>
            <person name="Soanes D.M."/>
            <person name="Talbot N.J."/>
            <person name="Templeton M."/>
            <person name="Yandava C."/>
            <person name="Yarden O."/>
            <person name="Zeng Q."/>
            <person name="Rollins J.A."/>
            <person name="Lebrun M.H."/>
            <person name="Dickman M."/>
        </authorList>
    </citation>
    <scope>NUCLEOTIDE SEQUENCE [LARGE SCALE GENOMIC DNA]</scope>
    <source>
        <strain evidence="2">ATCC 18683 / 1980 / Ss-1</strain>
    </source>
</reference>
<dbReference type="InParanoid" id="A7ECS3"/>
<dbReference type="Proteomes" id="UP000001312">
    <property type="component" value="Unassembled WGS sequence"/>
</dbReference>
<gene>
    <name evidence="1" type="ORF">SS1G_03112</name>
</gene>
<dbReference type="EMBL" id="CH476624">
    <property type="protein sequence ID" value="EDO00639.1"/>
    <property type="molecule type" value="Genomic_DNA"/>
</dbReference>
<dbReference type="KEGG" id="ssl:SS1G_03112"/>
<proteinExistence type="predicted"/>
<dbReference type="GeneID" id="5491280"/>